<gene>
    <name evidence="2" type="ORF">HCK00_14405</name>
</gene>
<proteinExistence type="predicted"/>
<dbReference type="Proteomes" id="UP000695264">
    <property type="component" value="Unassembled WGS sequence"/>
</dbReference>
<protein>
    <submittedName>
        <fullName evidence="2">Hemerythrin domain-containing protein</fullName>
    </submittedName>
</protein>
<dbReference type="InterPro" id="IPR012312">
    <property type="entry name" value="Hemerythrin-like"/>
</dbReference>
<dbReference type="RefSeq" id="WP_168102307.1">
    <property type="nucleotide sequence ID" value="NZ_JAATEN010000009.1"/>
</dbReference>
<dbReference type="Gene3D" id="1.20.120.520">
    <property type="entry name" value="nmb1532 protein domain like"/>
    <property type="match status" value="1"/>
</dbReference>
<organism evidence="2 3">
    <name type="scientific">Streptomyces zingiberis</name>
    <dbReference type="NCBI Taxonomy" id="2053010"/>
    <lineage>
        <taxon>Bacteria</taxon>
        <taxon>Bacillati</taxon>
        <taxon>Actinomycetota</taxon>
        <taxon>Actinomycetes</taxon>
        <taxon>Kitasatosporales</taxon>
        <taxon>Streptomycetaceae</taxon>
        <taxon>Streptomyces</taxon>
    </lineage>
</organism>
<evidence type="ECO:0000313" key="3">
    <source>
        <dbReference type="Proteomes" id="UP000695264"/>
    </source>
</evidence>
<reference evidence="2 3" key="1">
    <citation type="submission" date="2020-03" db="EMBL/GenBank/DDBJ databases">
        <title>WGS of actinomycetes isolated from Thailand.</title>
        <authorList>
            <person name="Thawai C."/>
        </authorList>
    </citation>
    <scope>NUCLEOTIDE SEQUENCE [LARGE SCALE GENOMIC DNA]</scope>
    <source>
        <strain evidence="2 3">PLAI 1-29</strain>
    </source>
</reference>
<dbReference type="PANTHER" id="PTHR35585">
    <property type="entry name" value="HHE DOMAIN PROTEIN (AFU_ORTHOLOGUE AFUA_4G00730)"/>
    <property type="match status" value="1"/>
</dbReference>
<sequence length="186" mass="20325">MDEDADAVAELTADHRAVDALFEELQLVPSGRPARRVLLDRVTVALVRHAVAEEEYLYPAVRRHVPEGGALADREIAGHAEIERLLKDLEGRPPHDPGFDALVVRLINEVTGHVHDEERHLFPLLRESCPGGFLTGLGARIRRAERTAPTRPHPGLPGTPPANRLLAPGAGLVDRVRDALGGRGRF</sequence>
<feature type="domain" description="Hemerythrin-like" evidence="1">
    <location>
        <begin position="7"/>
        <end position="125"/>
    </location>
</feature>
<dbReference type="Pfam" id="PF01814">
    <property type="entry name" value="Hemerythrin"/>
    <property type="match status" value="1"/>
</dbReference>
<evidence type="ECO:0000313" key="2">
    <source>
        <dbReference type="EMBL" id="NJQ01687.1"/>
    </source>
</evidence>
<keyword evidence="3" id="KW-1185">Reference proteome</keyword>
<dbReference type="CDD" id="cd12108">
    <property type="entry name" value="Hr-like"/>
    <property type="match status" value="1"/>
</dbReference>
<evidence type="ECO:0000259" key="1">
    <source>
        <dbReference type="Pfam" id="PF01814"/>
    </source>
</evidence>
<comment type="caution">
    <text evidence="2">The sequence shown here is derived from an EMBL/GenBank/DDBJ whole genome shotgun (WGS) entry which is preliminary data.</text>
</comment>
<dbReference type="PANTHER" id="PTHR35585:SF1">
    <property type="entry name" value="HHE DOMAIN PROTEIN (AFU_ORTHOLOGUE AFUA_4G00730)"/>
    <property type="match status" value="1"/>
</dbReference>
<accession>A0ABX1C152</accession>
<name>A0ABX1C152_9ACTN</name>
<dbReference type="EMBL" id="JAATEN010000009">
    <property type="protein sequence ID" value="NJQ01687.1"/>
    <property type="molecule type" value="Genomic_DNA"/>
</dbReference>